<keyword evidence="7" id="KW-1185">Reference proteome</keyword>
<dbReference type="InterPro" id="IPR000843">
    <property type="entry name" value="HTH_LacI"/>
</dbReference>
<dbReference type="Gene3D" id="3.40.50.2300">
    <property type="match status" value="2"/>
</dbReference>
<evidence type="ECO:0000256" key="1">
    <source>
        <dbReference type="ARBA" id="ARBA00022491"/>
    </source>
</evidence>
<evidence type="ECO:0000256" key="2">
    <source>
        <dbReference type="ARBA" id="ARBA00023015"/>
    </source>
</evidence>
<feature type="domain" description="HTH lacI-type" evidence="5">
    <location>
        <begin position="15"/>
        <end position="69"/>
    </location>
</feature>
<dbReference type="Proteomes" id="UP001333102">
    <property type="component" value="Chromosome"/>
</dbReference>
<gene>
    <name evidence="6" type="ORF">VLY81_02645</name>
</gene>
<protein>
    <submittedName>
        <fullName evidence="6">LacI family DNA-binding transcriptional regulator</fullName>
    </submittedName>
</protein>
<evidence type="ECO:0000313" key="7">
    <source>
        <dbReference type="Proteomes" id="UP001333102"/>
    </source>
</evidence>
<evidence type="ECO:0000259" key="5">
    <source>
        <dbReference type="PROSITE" id="PS50932"/>
    </source>
</evidence>
<keyword evidence="4" id="KW-0804">Transcription</keyword>
<dbReference type="Pfam" id="PF13377">
    <property type="entry name" value="Peripla_BP_3"/>
    <property type="match status" value="1"/>
</dbReference>
<keyword evidence="2" id="KW-0805">Transcription regulation</keyword>
<evidence type="ECO:0000313" key="6">
    <source>
        <dbReference type="EMBL" id="WRP15094.1"/>
    </source>
</evidence>
<dbReference type="PANTHER" id="PTHR30146:SF148">
    <property type="entry name" value="HTH-TYPE TRANSCRIPTIONAL REPRESSOR PURR-RELATED"/>
    <property type="match status" value="1"/>
</dbReference>
<dbReference type="SUPFAM" id="SSF47413">
    <property type="entry name" value="lambda repressor-like DNA-binding domains"/>
    <property type="match status" value="1"/>
</dbReference>
<dbReference type="CDD" id="cd01392">
    <property type="entry name" value="HTH_LacI"/>
    <property type="match status" value="1"/>
</dbReference>
<reference evidence="7" key="1">
    <citation type="submission" date="2023-12" db="EMBL/GenBank/DDBJ databases">
        <title>Novel isolates from deep terrestrial aquifers shed light on the physiology and ecology of the class Limnochordia.</title>
        <authorList>
            <person name="Karnachuk O.V."/>
            <person name="Lukina A.P."/>
            <person name="Avakyan M.R."/>
            <person name="Kadnikov V."/>
            <person name="Begmatov S."/>
            <person name="Beletsky A.V."/>
            <person name="Mardanov A.V."/>
            <person name="Ravin N.V."/>
        </authorList>
    </citation>
    <scope>NUCLEOTIDE SEQUENCE [LARGE SCALE GENOMIC DNA]</scope>
    <source>
        <strain evidence="7">LN</strain>
    </source>
</reference>
<dbReference type="PANTHER" id="PTHR30146">
    <property type="entry name" value="LACI-RELATED TRANSCRIPTIONAL REPRESSOR"/>
    <property type="match status" value="1"/>
</dbReference>
<keyword evidence="1" id="KW-0678">Repressor</keyword>
<dbReference type="PROSITE" id="PS00356">
    <property type="entry name" value="HTH_LACI_1"/>
    <property type="match status" value="1"/>
</dbReference>
<dbReference type="EMBL" id="CP141614">
    <property type="protein sequence ID" value="WRP15094.1"/>
    <property type="molecule type" value="Genomic_DNA"/>
</dbReference>
<dbReference type="PRINTS" id="PR00036">
    <property type="entry name" value="HTHLACI"/>
</dbReference>
<dbReference type="SUPFAM" id="SSF53822">
    <property type="entry name" value="Periplasmic binding protein-like I"/>
    <property type="match status" value="1"/>
</dbReference>
<organism evidence="6 7">
    <name type="scientific">Geochorda subterranea</name>
    <dbReference type="NCBI Taxonomy" id="3109564"/>
    <lineage>
        <taxon>Bacteria</taxon>
        <taxon>Bacillati</taxon>
        <taxon>Bacillota</taxon>
        <taxon>Limnochordia</taxon>
        <taxon>Limnochordales</taxon>
        <taxon>Geochordaceae</taxon>
        <taxon>Geochorda</taxon>
    </lineage>
</organism>
<proteinExistence type="predicted"/>
<keyword evidence="3 6" id="KW-0238">DNA-binding</keyword>
<evidence type="ECO:0000256" key="3">
    <source>
        <dbReference type="ARBA" id="ARBA00023125"/>
    </source>
</evidence>
<sequence>MPRRKRNQSGAGGPVTLDDVAKAAGVSKATVSRVINGKSCVRPHVRERVLKAVRKLNYHPNAVARALATRRTGQMGLLLALPSSMPGYGLGLIQGIEAVLRREQMHLVLHVMDAQQAQWDPPSSVTQRQVDGLIVGGDLRGADWLKALASERLPVVVLGDEYPEGLAFSAVTLDWMTPSSQAVERLVAAGHRRIGAIIPGGRWGDQVRGGIERALQAAGLGPEAAVVVKVETSELKNGTAHAAGYDAIRRILERAPTALYVAHEALVPGVLHALKEARLSVPQDLALVVWGHGSSGEQAMSLTAVTVNREQMGRMAALMLLDLLKDPSRPPVQLAITPSLVVRESCGTRERPAQRAAYSLA</sequence>
<dbReference type="PROSITE" id="PS50932">
    <property type="entry name" value="HTH_LACI_2"/>
    <property type="match status" value="1"/>
</dbReference>
<dbReference type="RefSeq" id="WP_324669483.1">
    <property type="nucleotide sequence ID" value="NZ_CP141614.1"/>
</dbReference>
<dbReference type="Pfam" id="PF00356">
    <property type="entry name" value="LacI"/>
    <property type="match status" value="1"/>
</dbReference>
<dbReference type="InterPro" id="IPR010982">
    <property type="entry name" value="Lambda_DNA-bd_dom_sf"/>
</dbReference>
<evidence type="ECO:0000256" key="4">
    <source>
        <dbReference type="ARBA" id="ARBA00023163"/>
    </source>
</evidence>
<dbReference type="GO" id="GO:0003677">
    <property type="term" value="F:DNA binding"/>
    <property type="evidence" value="ECO:0007669"/>
    <property type="project" value="UniProtKB-KW"/>
</dbReference>
<dbReference type="SMART" id="SM00354">
    <property type="entry name" value="HTH_LACI"/>
    <property type="match status" value="1"/>
</dbReference>
<dbReference type="InterPro" id="IPR046335">
    <property type="entry name" value="LacI/GalR-like_sensor"/>
</dbReference>
<accession>A0ABZ1BQU1</accession>
<name>A0ABZ1BQU1_9FIRM</name>
<dbReference type="Gene3D" id="1.10.260.40">
    <property type="entry name" value="lambda repressor-like DNA-binding domains"/>
    <property type="match status" value="1"/>
</dbReference>
<dbReference type="InterPro" id="IPR028082">
    <property type="entry name" value="Peripla_BP_I"/>
</dbReference>